<reference evidence="1 2" key="1">
    <citation type="submission" date="2017-11" db="EMBL/GenBank/DDBJ databases">
        <title>De-novo sequencing of pomegranate (Punica granatum L.) genome.</title>
        <authorList>
            <person name="Akparov Z."/>
            <person name="Amiraslanov A."/>
            <person name="Hajiyeva S."/>
            <person name="Abbasov M."/>
            <person name="Kaur K."/>
            <person name="Hamwieh A."/>
            <person name="Solovyev V."/>
            <person name="Salamov A."/>
            <person name="Braich B."/>
            <person name="Kosarev P."/>
            <person name="Mahmoud A."/>
            <person name="Hajiyev E."/>
            <person name="Babayeva S."/>
            <person name="Izzatullayeva V."/>
            <person name="Mammadov A."/>
            <person name="Mammadov A."/>
            <person name="Sharifova S."/>
            <person name="Ojaghi J."/>
            <person name="Eynullazada K."/>
            <person name="Bayramov B."/>
            <person name="Abdulazimova A."/>
            <person name="Shahmuradov I."/>
        </authorList>
    </citation>
    <scope>NUCLEOTIDE SEQUENCE [LARGE SCALE GENOMIC DNA]</scope>
    <source>
        <strain evidence="2">cv. AG2017</strain>
        <tissue evidence="1">Leaf</tissue>
    </source>
</reference>
<sequence length="126" mass="14067">MESPNCAHPNFVSLGHACARLCNAAWECPPSRGRATDAREKKSLLPVYDPKIEGRGCYSYALELEMSWEMSRKGKEQPWTVGCLSDPRRLKRALRRKLAGVGCRGWFQQVGTVALDSQGTLGHGYR</sequence>
<gene>
    <name evidence="1" type="ORF">CRG98_023974</name>
</gene>
<protein>
    <submittedName>
        <fullName evidence="1">Uncharacterized protein</fullName>
    </submittedName>
</protein>
<keyword evidence="2" id="KW-1185">Reference proteome</keyword>
<dbReference type="AlphaFoldDB" id="A0A2I0JI33"/>
<evidence type="ECO:0000313" key="2">
    <source>
        <dbReference type="Proteomes" id="UP000233551"/>
    </source>
</evidence>
<comment type="caution">
    <text evidence="1">The sequence shown here is derived from an EMBL/GenBank/DDBJ whole genome shotgun (WGS) entry which is preliminary data.</text>
</comment>
<evidence type="ECO:0000313" key="1">
    <source>
        <dbReference type="EMBL" id="PKI55663.1"/>
    </source>
</evidence>
<accession>A0A2I0JI33</accession>
<dbReference type="Proteomes" id="UP000233551">
    <property type="component" value="Unassembled WGS sequence"/>
</dbReference>
<dbReference type="EMBL" id="PGOL01001682">
    <property type="protein sequence ID" value="PKI55663.1"/>
    <property type="molecule type" value="Genomic_DNA"/>
</dbReference>
<proteinExistence type="predicted"/>
<organism evidence="1 2">
    <name type="scientific">Punica granatum</name>
    <name type="common">Pomegranate</name>
    <dbReference type="NCBI Taxonomy" id="22663"/>
    <lineage>
        <taxon>Eukaryota</taxon>
        <taxon>Viridiplantae</taxon>
        <taxon>Streptophyta</taxon>
        <taxon>Embryophyta</taxon>
        <taxon>Tracheophyta</taxon>
        <taxon>Spermatophyta</taxon>
        <taxon>Magnoliopsida</taxon>
        <taxon>eudicotyledons</taxon>
        <taxon>Gunneridae</taxon>
        <taxon>Pentapetalae</taxon>
        <taxon>rosids</taxon>
        <taxon>malvids</taxon>
        <taxon>Myrtales</taxon>
        <taxon>Lythraceae</taxon>
        <taxon>Punica</taxon>
    </lineage>
</organism>
<name>A0A2I0JI33_PUNGR</name>